<protein>
    <submittedName>
        <fullName evidence="1">Uncharacterized protein</fullName>
    </submittedName>
</protein>
<proteinExistence type="predicted"/>
<organism evidence="1 2">
    <name type="scientific">Dickeya dadantii (strain 3937)</name>
    <name type="common">Erwinia chrysanthemi (strain 3937)</name>
    <dbReference type="NCBI Taxonomy" id="198628"/>
    <lineage>
        <taxon>Bacteria</taxon>
        <taxon>Pseudomonadati</taxon>
        <taxon>Pseudomonadota</taxon>
        <taxon>Gammaproteobacteria</taxon>
        <taxon>Enterobacterales</taxon>
        <taxon>Pectobacteriaceae</taxon>
        <taxon>Dickeya</taxon>
    </lineage>
</organism>
<gene>
    <name evidence="1" type="ordered locus">Dda3937_03352</name>
</gene>
<dbReference type="KEGG" id="ddd:Dda3937_03352"/>
<evidence type="ECO:0000313" key="1">
    <source>
        <dbReference type="EMBL" id="ADM98257.1"/>
    </source>
</evidence>
<keyword evidence="2" id="KW-1185">Reference proteome</keyword>
<reference evidence="1 2" key="1">
    <citation type="journal article" date="2011" name="J. Bacteriol.">
        <title>Genome sequence of the plant-pathogenic bacterium Dickeya dadantii 3937.</title>
        <authorList>
            <person name="Glasner J.D."/>
            <person name="Yang C.H."/>
            <person name="Reverchon S."/>
            <person name="Hugouvieux-Cotte-Pattat N."/>
            <person name="Condemine G."/>
            <person name="Bohin J.P."/>
            <person name="Van Gijsegem F."/>
            <person name="Yang S."/>
            <person name="Franza T."/>
            <person name="Expert D."/>
            <person name="Plunkett G. III"/>
            <person name="San Francisco M.J."/>
            <person name="Charkowski A.O."/>
            <person name="Py B."/>
            <person name="Bell K."/>
            <person name="Rauscher L."/>
            <person name="Rodriguez-Palenzuela P."/>
            <person name="Toussaint A."/>
            <person name="Holeva M.C."/>
            <person name="He S.Y."/>
            <person name="Douet V."/>
            <person name="Boccara M."/>
            <person name="Blanco C."/>
            <person name="Toth I."/>
            <person name="Anderson B.D."/>
            <person name="Biehl B.S."/>
            <person name="Mau B."/>
            <person name="Flynn S.M."/>
            <person name="Barras F."/>
            <person name="Lindeberg M."/>
            <person name="Birch P.R."/>
            <person name="Tsuyumu S."/>
            <person name="Shi X."/>
            <person name="Hibbing M."/>
            <person name="Yap M.N."/>
            <person name="Carpentier M."/>
            <person name="Dassa E."/>
            <person name="Umehara M."/>
            <person name="Kim J.F."/>
            <person name="Rusch M."/>
            <person name="Soni P."/>
            <person name="Mayhew G.F."/>
            <person name="Fouts D.E."/>
            <person name="Gill S.R."/>
            <person name="Blattner F.R."/>
            <person name="Keen N.T."/>
            <person name="Perna N.T."/>
        </authorList>
    </citation>
    <scope>NUCLEOTIDE SEQUENCE [LARGE SCALE GENOMIC DNA]</scope>
    <source>
        <strain evidence="1 2">3937</strain>
    </source>
</reference>
<dbReference type="HOGENOM" id="CLU_2436068_0_0_6"/>
<evidence type="ECO:0000313" key="2">
    <source>
        <dbReference type="Proteomes" id="UP000006859"/>
    </source>
</evidence>
<name>E0SMY7_DICD3</name>
<dbReference type="Proteomes" id="UP000006859">
    <property type="component" value="Chromosome"/>
</dbReference>
<dbReference type="AlphaFoldDB" id="E0SMY7"/>
<sequence>MGGIRTAIMWLMHDTWVLFQYAASGWVYYCLPYNIYDYLFLRREFASDCCGKKKARQNKVTVKQGQSFHASDEHKTRCLKRRGISDILSR</sequence>
<dbReference type="EMBL" id="CP002038">
    <property type="protein sequence ID" value="ADM98257.1"/>
    <property type="molecule type" value="Genomic_DNA"/>
</dbReference>
<accession>E0SMY7</accession>